<feature type="domain" description="Metallo-beta-lactamase" evidence="1">
    <location>
        <begin position="74"/>
        <end position="243"/>
    </location>
</feature>
<dbReference type="PANTHER" id="PTHR36839:SF1">
    <property type="entry name" value="METALLO-BETA-LACTAMASE FAMILY PROTEIN (AFU_ORTHOLOGUE AFUA_5G12770)"/>
    <property type="match status" value="1"/>
</dbReference>
<dbReference type="SMART" id="SM00849">
    <property type="entry name" value="Lactamase_B"/>
    <property type="match status" value="1"/>
</dbReference>
<dbReference type="InterPro" id="IPR036866">
    <property type="entry name" value="RibonucZ/Hydroxyglut_hydro"/>
</dbReference>
<dbReference type="SUPFAM" id="SSF56281">
    <property type="entry name" value="Metallo-hydrolase/oxidoreductase"/>
    <property type="match status" value="1"/>
</dbReference>
<evidence type="ECO:0000259" key="1">
    <source>
        <dbReference type="SMART" id="SM00849"/>
    </source>
</evidence>
<dbReference type="EMBL" id="BIFT01000002">
    <property type="protein sequence ID" value="GCE29566.1"/>
    <property type="molecule type" value="Genomic_DNA"/>
</dbReference>
<evidence type="ECO:0000313" key="2">
    <source>
        <dbReference type="EMBL" id="GCE29566.1"/>
    </source>
</evidence>
<comment type="caution">
    <text evidence="2">The sequence shown here is derived from an EMBL/GenBank/DDBJ whole genome shotgun (WGS) entry which is preliminary data.</text>
</comment>
<organism evidence="2 3">
    <name type="scientific">Dictyobacter alpinus</name>
    <dbReference type="NCBI Taxonomy" id="2014873"/>
    <lineage>
        <taxon>Bacteria</taxon>
        <taxon>Bacillati</taxon>
        <taxon>Chloroflexota</taxon>
        <taxon>Ktedonobacteria</taxon>
        <taxon>Ktedonobacterales</taxon>
        <taxon>Dictyobacteraceae</taxon>
        <taxon>Dictyobacter</taxon>
    </lineage>
</organism>
<sequence>MAAWICATCGVQFAENAEPPHMCLISEDEREYVGEKGQQWTTLAKMHSDGFRNVIRDHELHLTGIGTEPSFAIGQRPLLVQSKEGNILWDCMGYFGDEAIAAIEQRGGIKTIAISHPHLYGSMVEWAEHFDARIYLHEADRAWVMRPSERITFWSGDTLPLTSEALLLRLGGHFPGSTVLHWKSGANGRGCLLSGDTIAVAADRRWVSFMYSYPNMLPLPASEISRIRAAIMPYDFERLYGGWFESIVVEDAKNAVIRSADRYLRALGM</sequence>
<dbReference type="InterPro" id="IPR001279">
    <property type="entry name" value="Metallo-B-lactamas"/>
</dbReference>
<dbReference type="AlphaFoldDB" id="A0A402BE36"/>
<name>A0A402BE36_9CHLR</name>
<proteinExistence type="predicted"/>
<dbReference type="Gene3D" id="3.60.15.10">
    <property type="entry name" value="Ribonuclease Z/Hydroxyacylglutathione hydrolase-like"/>
    <property type="match status" value="1"/>
</dbReference>
<dbReference type="PANTHER" id="PTHR36839">
    <property type="entry name" value="METALLO-BETA-LACTAMASE FAMILY PROTEIN (AFU_ORTHOLOGUE AFUA_5G12770)"/>
    <property type="match status" value="1"/>
</dbReference>
<dbReference type="Pfam" id="PF00753">
    <property type="entry name" value="Lactamase_B"/>
    <property type="match status" value="1"/>
</dbReference>
<dbReference type="OrthoDB" id="2373347at2"/>
<evidence type="ECO:0000313" key="3">
    <source>
        <dbReference type="Proteomes" id="UP000287171"/>
    </source>
</evidence>
<reference evidence="3" key="1">
    <citation type="submission" date="2018-12" db="EMBL/GenBank/DDBJ databases">
        <title>Tengunoibacter tsumagoiensis gen. nov., sp. nov., Dictyobacter kobayashii sp. nov., D. alpinus sp. nov., and D. joshuensis sp. nov. and description of Dictyobacteraceae fam. nov. within the order Ktedonobacterales isolated from Tengu-no-mugimeshi.</title>
        <authorList>
            <person name="Wang C.M."/>
            <person name="Zheng Y."/>
            <person name="Sakai Y."/>
            <person name="Toyoda A."/>
            <person name="Minakuchi Y."/>
            <person name="Abe K."/>
            <person name="Yokota A."/>
            <person name="Yabe S."/>
        </authorList>
    </citation>
    <scope>NUCLEOTIDE SEQUENCE [LARGE SCALE GENOMIC DNA]</scope>
    <source>
        <strain evidence="3">Uno16</strain>
    </source>
</reference>
<dbReference type="Proteomes" id="UP000287171">
    <property type="component" value="Unassembled WGS sequence"/>
</dbReference>
<gene>
    <name evidence="2" type="primary">ymaE</name>
    <name evidence="2" type="ORF">KDA_50500</name>
</gene>
<dbReference type="RefSeq" id="WP_126629807.1">
    <property type="nucleotide sequence ID" value="NZ_BIFT01000002.1"/>
</dbReference>
<protein>
    <recommendedName>
        <fullName evidence="1">Metallo-beta-lactamase domain-containing protein</fullName>
    </recommendedName>
</protein>
<keyword evidence="3" id="KW-1185">Reference proteome</keyword>
<accession>A0A402BE36</accession>